<dbReference type="RefSeq" id="WP_220645250.1">
    <property type="nucleotide sequence ID" value="NZ_CP080647.1"/>
</dbReference>
<protein>
    <submittedName>
        <fullName evidence="2">Uncharacterized protein</fullName>
    </submittedName>
</protein>
<evidence type="ECO:0000313" key="3">
    <source>
        <dbReference type="Proteomes" id="UP000827138"/>
    </source>
</evidence>
<organism evidence="2 3">
    <name type="scientific">Streptomyces akebiae</name>
    <dbReference type="NCBI Taxonomy" id="2865673"/>
    <lineage>
        <taxon>Bacteria</taxon>
        <taxon>Bacillati</taxon>
        <taxon>Actinomycetota</taxon>
        <taxon>Actinomycetes</taxon>
        <taxon>Kitasatosporales</taxon>
        <taxon>Streptomycetaceae</taxon>
        <taxon>Streptomyces</taxon>
    </lineage>
</organism>
<reference evidence="2 3" key="1">
    <citation type="submission" date="2021-08" db="EMBL/GenBank/DDBJ databases">
        <authorList>
            <person name="Ping M."/>
        </authorList>
    </citation>
    <scope>NUCLEOTIDE SEQUENCE [LARGE SCALE GENOMIC DNA]</scope>
    <source>
        <strain evidence="2 3">MG28</strain>
    </source>
</reference>
<dbReference type="Proteomes" id="UP000827138">
    <property type="component" value="Chromosome"/>
</dbReference>
<evidence type="ECO:0000313" key="2">
    <source>
        <dbReference type="EMBL" id="QYX76115.1"/>
    </source>
</evidence>
<feature type="compositionally biased region" description="Low complexity" evidence="1">
    <location>
        <begin position="135"/>
        <end position="157"/>
    </location>
</feature>
<dbReference type="EMBL" id="CP080647">
    <property type="protein sequence ID" value="QYX76115.1"/>
    <property type="molecule type" value="Genomic_DNA"/>
</dbReference>
<name>A0ABX8XK30_9ACTN</name>
<keyword evidence="3" id="KW-1185">Reference proteome</keyword>
<gene>
    <name evidence="2" type="ORF">K1J60_05980</name>
</gene>
<evidence type="ECO:0000256" key="1">
    <source>
        <dbReference type="SAM" id="MobiDB-lite"/>
    </source>
</evidence>
<accession>A0ABX8XK30</accession>
<feature type="region of interest" description="Disordered" evidence="1">
    <location>
        <begin position="120"/>
        <end position="165"/>
    </location>
</feature>
<feature type="compositionally biased region" description="Basic and acidic residues" evidence="1">
    <location>
        <begin position="122"/>
        <end position="131"/>
    </location>
</feature>
<sequence>MPLFETQRTLRGHNFYPGAPVLRSLAPRDPRRKPEASPCIVYHSPWGHLVVTEINPENLNGYGWTCRSSDPGGAEWGDLGYMGAFERRRGRPWEFWERDLFSDDANAAAAVARILQRYTQPVRRDTRHDPEQEGAPATPTAPTTRPAATPIARVPRASRGVMSRR</sequence>
<proteinExistence type="predicted"/>